<accession>A0AAF1A1Z7</accession>
<dbReference type="Proteomes" id="UP001234989">
    <property type="component" value="Chromosome 12"/>
</dbReference>
<sequence>MKSTYGYAFILSSGMFSWNSKKQKVVAQSSAEAEYITVNGATNQALWLRKILRDLEQNDIEANVIKVDNKSAIFMAKYPVQHGRSKHINVKFHTIRQAEKDDEVKLVHCSSDQQIADIMTKALPKGKLEVLRAKLGVSKKNLKEEC</sequence>
<keyword evidence="2" id="KW-1185">Reference proteome</keyword>
<dbReference type="PANTHER" id="PTHR11439">
    <property type="entry name" value="GAG-POL-RELATED RETROTRANSPOSON"/>
    <property type="match status" value="1"/>
</dbReference>
<evidence type="ECO:0000313" key="1">
    <source>
        <dbReference type="EMBL" id="WMV57560.1"/>
    </source>
</evidence>
<organism evidence="1 2">
    <name type="scientific">Solanum verrucosum</name>
    <dbReference type="NCBI Taxonomy" id="315347"/>
    <lineage>
        <taxon>Eukaryota</taxon>
        <taxon>Viridiplantae</taxon>
        <taxon>Streptophyta</taxon>
        <taxon>Embryophyta</taxon>
        <taxon>Tracheophyta</taxon>
        <taxon>Spermatophyta</taxon>
        <taxon>Magnoliopsida</taxon>
        <taxon>eudicotyledons</taxon>
        <taxon>Gunneridae</taxon>
        <taxon>Pentapetalae</taxon>
        <taxon>asterids</taxon>
        <taxon>lamiids</taxon>
        <taxon>Solanales</taxon>
        <taxon>Solanaceae</taxon>
        <taxon>Solanoideae</taxon>
        <taxon>Solaneae</taxon>
        <taxon>Solanum</taxon>
    </lineage>
</organism>
<protein>
    <recommendedName>
        <fullName evidence="3">Copia protein</fullName>
    </recommendedName>
</protein>
<reference evidence="1" key="1">
    <citation type="submission" date="2023-08" db="EMBL/GenBank/DDBJ databases">
        <title>A de novo genome assembly of Solanum verrucosum Schlechtendal, a Mexican diploid species geographically isolated from the other diploid A-genome species in potato relatives.</title>
        <authorList>
            <person name="Hosaka K."/>
        </authorList>
    </citation>
    <scope>NUCLEOTIDE SEQUENCE</scope>
    <source>
        <tissue evidence="1">Young leaves</tissue>
    </source>
</reference>
<name>A0AAF1A1Z7_SOLVR</name>
<evidence type="ECO:0008006" key="3">
    <source>
        <dbReference type="Google" id="ProtNLM"/>
    </source>
</evidence>
<dbReference type="PANTHER" id="PTHR11439:SF503">
    <property type="entry name" value="CYSTEINE-RICH RLK (RECEPTOR-LIKE PROTEIN KINASE) 8"/>
    <property type="match status" value="1"/>
</dbReference>
<proteinExistence type="predicted"/>
<evidence type="ECO:0000313" key="2">
    <source>
        <dbReference type="Proteomes" id="UP001234989"/>
    </source>
</evidence>
<dbReference type="AlphaFoldDB" id="A0AAF1A1Z7"/>
<dbReference type="CDD" id="cd09272">
    <property type="entry name" value="RNase_HI_RT_Ty1"/>
    <property type="match status" value="1"/>
</dbReference>
<dbReference type="EMBL" id="CP133623">
    <property type="protein sequence ID" value="WMV57560.1"/>
    <property type="molecule type" value="Genomic_DNA"/>
</dbReference>
<gene>
    <name evidence="1" type="ORF">MTR67_050945</name>
</gene>